<comment type="similarity">
    <text evidence="9">Belongs to the SPATA31 family.</text>
</comment>
<dbReference type="InterPro" id="IPR027970">
    <property type="entry name" value="SPATA31-like"/>
</dbReference>
<feature type="region of interest" description="Disordered" evidence="10">
    <location>
        <begin position="1123"/>
        <end position="1170"/>
    </location>
</feature>
<feature type="domain" description="Laminin IV type B" evidence="12">
    <location>
        <begin position="1"/>
        <end position="215"/>
    </location>
</feature>
<protein>
    <submittedName>
        <fullName evidence="14">LOW QUALITY PROTEIN: spermatogenesis-associated protein 31D4-like</fullName>
    </submittedName>
</protein>
<evidence type="ECO:0000256" key="6">
    <source>
        <dbReference type="ARBA" id="ARBA00022869"/>
    </source>
</evidence>
<feature type="compositionally biased region" description="Pro residues" evidence="10">
    <location>
        <begin position="621"/>
        <end position="647"/>
    </location>
</feature>
<reference evidence="14" key="1">
    <citation type="submission" date="2025-08" db="UniProtKB">
        <authorList>
            <consortium name="RefSeq"/>
        </authorList>
    </citation>
    <scope>IDENTIFICATION</scope>
    <source>
        <tissue evidence="14">Ear skin</tissue>
    </source>
</reference>
<evidence type="ECO:0000256" key="9">
    <source>
        <dbReference type="ARBA" id="ARBA00035009"/>
    </source>
</evidence>
<evidence type="ECO:0000256" key="3">
    <source>
        <dbReference type="ARBA" id="ARBA00022525"/>
    </source>
</evidence>
<dbReference type="RefSeq" id="XP_032332114.1">
    <property type="nucleotide sequence ID" value="XM_032476223.1"/>
</dbReference>
<feature type="compositionally biased region" description="Low complexity" evidence="10">
    <location>
        <begin position="648"/>
        <end position="659"/>
    </location>
</feature>
<evidence type="ECO:0000313" key="14">
    <source>
        <dbReference type="RefSeq" id="XP_032332114.1"/>
    </source>
</evidence>
<evidence type="ECO:0000256" key="10">
    <source>
        <dbReference type="SAM" id="MobiDB-lite"/>
    </source>
</evidence>
<dbReference type="GO" id="GO:0005604">
    <property type="term" value="C:basement membrane"/>
    <property type="evidence" value="ECO:0007669"/>
    <property type="project" value="UniProtKB-SubCell"/>
</dbReference>
<evidence type="ECO:0000256" key="8">
    <source>
        <dbReference type="ARBA" id="ARBA00023136"/>
    </source>
</evidence>
<feature type="compositionally biased region" description="Basic and acidic residues" evidence="10">
    <location>
        <begin position="1150"/>
        <end position="1161"/>
    </location>
</feature>
<feature type="region of interest" description="Disordered" evidence="10">
    <location>
        <begin position="1320"/>
        <end position="1385"/>
    </location>
</feature>
<dbReference type="Proteomes" id="UP000694856">
    <property type="component" value="Unplaced"/>
</dbReference>
<organism evidence="13 14">
    <name type="scientific">Camelus ferus</name>
    <name type="common">Wild bactrian camel</name>
    <name type="synonym">Camelus bactrianus ferus</name>
    <dbReference type="NCBI Taxonomy" id="419612"/>
    <lineage>
        <taxon>Eukaryota</taxon>
        <taxon>Metazoa</taxon>
        <taxon>Chordata</taxon>
        <taxon>Craniata</taxon>
        <taxon>Vertebrata</taxon>
        <taxon>Euteleostomi</taxon>
        <taxon>Mammalia</taxon>
        <taxon>Eutheria</taxon>
        <taxon>Laurasiatheria</taxon>
        <taxon>Artiodactyla</taxon>
        <taxon>Tylopoda</taxon>
        <taxon>Camelidae</taxon>
        <taxon>Camelus</taxon>
    </lineage>
</organism>
<keyword evidence="3" id="KW-0964">Secreted</keyword>
<evidence type="ECO:0000256" key="11">
    <source>
        <dbReference type="SAM" id="Phobius"/>
    </source>
</evidence>
<feature type="transmembrane region" description="Helical" evidence="11">
    <location>
        <begin position="110"/>
        <end position="132"/>
    </location>
</feature>
<evidence type="ECO:0000259" key="12">
    <source>
        <dbReference type="PROSITE" id="PS51116"/>
    </source>
</evidence>
<evidence type="ECO:0000313" key="13">
    <source>
        <dbReference type="Proteomes" id="UP000694856"/>
    </source>
</evidence>
<feature type="region of interest" description="Disordered" evidence="10">
    <location>
        <begin position="1550"/>
        <end position="1577"/>
    </location>
</feature>
<dbReference type="GO" id="GO:0016020">
    <property type="term" value="C:membrane"/>
    <property type="evidence" value="ECO:0007669"/>
    <property type="project" value="UniProtKB-SubCell"/>
</dbReference>
<evidence type="ECO:0000256" key="5">
    <source>
        <dbReference type="ARBA" id="ARBA00022692"/>
    </source>
</evidence>
<dbReference type="Pfam" id="PF14650">
    <property type="entry name" value="FAM75"/>
    <property type="match status" value="1"/>
</dbReference>
<dbReference type="Pfam" id="PF15371">
    <property type="entry name" value="DUF4599"/>
    <property type="match status" value="1"/>
</dbReference>
<evidence type="ECO:0000256" key="4">
    <source>
        <dbReference type="ARBA" id="ARBA00022530"/>
    </source>
</evidence>
<name>A0A8B8SQS0_CAMFR</name>
<proteinExistence type="inferred from homology"/>
<dbReference type="InterPro" id="IPR039509">
    <property type="entry name" value="SPATA31"/>
</dbReference>
<evidence type="ECO:0000256" key="7">
    <source>
        <dbReference type="ARBA" id="ARBA00022989"/>
    </source>
</evidence>
<comment type="subcellular location">
    <subcellularLocation>
        <location evidence="1">Membrane</location>
        <topology evidence="1">Single-pass membrane protein</topology>
    </subcellularLocation>
    <subcellularLocation>
        <location evidence="2">Secreted</location>
        <location evidence="2">Extracellular space</location>
        <location evidence="2">Extracellular matrix</location>
        <location evidence="2">Basement membrane</location>
    </subcellularLocation>
</comment>
<feature type="region of interest" description="Disordered" evidence="10">
    <location>
        <begin position="614"/>
        <end position="661"/>
    </location>
</feature>
<keyword evidence="6" id="KW-0084">Basement membrane</keyword>
<dbReference type="PROSITE" id="PS51116">
    <property type="entry name" value="LAMININ_IVB"/>
    <property type="match status" value="1"/>
</dbReference>
<feature type="compositionally biased region" description="Polar residues" evidence="10">
    <location>
        <begin position="1369"/>
        <end position="1384"/>
    </location>
</feature>
<accession>A0A8B8SQS0</accession>
<keyword evidence="13" id="KW-1185">Reference proteome</keyword>
<dbReference type="InterPro" id="IPR013015">
    <property type="entry name" value="Laminin_IV_B"/>
</dbReference>
<feature type="compositionally biased region" description="Basic and acidic residues" evidence="10">
    <location>
        <begin position="858"/>
        <end position="878"/>
    </location>
</feature>
<keyword evidence="5 11" id="KW-0812">Transmembrane</keyword>
<evidence type="ECO:0000256" key="1">
    <source>
        <dbReference type="ARBA" id="ARBA00004167"/>
    </source>
</evidence>
<evidence type="ECO:0000256" key="2">
    <source>
        <dbReference type="ARBA" id="ARBA00004302"/>
    </source>
</evidence>
<dbReference type="PANTHER" id="PTHR21859">
    <property type="entry name" value="ACROSOME-SPECIFIC PROTEIN"/>
    <property type="match status" value="1"/>
</dbReference>
<gene>
    <name evidence="14" type="primary">LOC106729120</name>
</gene>
<dbReference type="KEGG" id="cfr:106729120"/>
<dbReference type="PANTHER" id="PTHR21859:SF12">
    <property type="entry name" value="SPERMATOGENESIS-ASSOCIATED PROTEIN 31D1"/>
    <property type="match status" value="1"/>
</dbReference>
<keyword evidence="8 11" id="KW-0472">Membrane</keyword>
<feature type="region of interest" description="Disordered" evidence="10">
    <location>
        <begin position="840"/>
        <end position="895"/>
    </location>
</feature>
<keyword evidence="4" id="KW-0272">Extracellular matrix</keyword>
<keyword evidence="7 11" id="KW-1133">Transmembrane helix</keyword>
<sequence>MNYEGNKQRHTPPASWELSLLLQRLHFSSSRRCRDSLDRVHAVCQEDGKCEVSSGWAWEKTAVYEPGSRTHQTQNLLCFHSGLPTLQNCENPTDPCLSFGSTSLDIDPDLTILCGLGLLLLFLCYLVGFPSLPAFCKTKDIRKRQGRAKRRRKGGTSKGWRCHQRETEEKTKLISILNSPLGRHDDTTRFRQLLCPDPFCEVCNNATAEVNWLLHPEALEDATSSASPLVSTSPVTESSFTLSPAFSVVPLRDLASASLSEPSPLAPSSLSPNPMTPLVDFFSPSPLGHSLAPGPFPSLDSEFPVDYSSPQPLAFPPLLAHDTQTADPVVPAEGTMPLNTIFSLDPTFSQDINSLQVLSQAVNPPDSFVCHHAPPTLPVSPQPDCTLTVTQSKSFAILLKPVPENSPPDSPDALSTYVPTIKGIDHSSLSVSNFWWQAHTKDLFPSTLAQCDFNQEFLALHSSEASFEGDPAANLVEPGNLSFLSPDVLALLERQVQKRSNCLMWKEKEKEKDSFPKQLSPNYQLNSPGKMLESVADKHDLPFSLPFWSSRDKPKELHVPQQYPKTLEDHLQQKRIQLFWGLPSLHSESLPSAVRVSGDGSSIFIFNGISNTSTGQESPLLPHPLPLSLPEIQPEPLPQTLPQPQPLPLTQAQPQAQPQSPLPVIPSSPLPQIRICGVCFHRPQNESESLASSEIQHLEWNILQKQQKSLWGLPSVVQRSQEEFCPSVSDTPHSRPSLAHVSVSILPGKFPLSDELRKKLEHHLRKRLIQHRWGLPRRIYDSVSLMMPPREFSEISELESNDGVSLISVFKGQSSKNLNVGLSQPGSFHEKDSEMLQLEEDVGKDQGHSQENGPKYHLLNDPKSSSDKDLGYDSEKDLNSQMESPSEKNSRELAGSLSQRQLENVLKVHLSKKFEEISEGRLPGTVHSSWHAIKQTLFLSVKSHTQIKQRSLSSSVDESYSLNTCQDLSFVDSSAHQMLETHIKRFRMRMVWGLPPRVIESIEIFKLKDASSQSLSHSNFPSSTNVISEVDSKSGGFKSFRGSSKSLYGNIVETTNSASVLDHSLPATSPVGKEGQKVLRQSRSEINRGLAEDVQRLKNARQTPLPVTHCVRGKASQRQALLANRYPPKLPAKQAGARDKPQCKSMSSSDRAEKQQGKNMEKSQPVSMPKVSREIFRAEELNTLQLKTIGMLTTSKPGSSQMINLNESKVETTVTTKNPPPKLPVPPDPKSLDLKEQLFGELKCKLENREHSQAQGQATDMSLASDNLTYKASLTHTQGVSGGDMGTSQVLHVHLGDRGLRMEQQQETWVPKHVLRRCQGKNFPPTAKRVSPLGPKAEELGGGDAGLGTSQPERKSFPTQEMAVEETLGSKSSQTLSQKGQPPSESLIKKRMKHFLQWLYPGVKYKRQEDPQKKGSPILTAQSRGLIKSKAAFTRTTEAQKIMTDIGKFLEEKLGCQHATDVTCSQEPLPSPVQFGKTQQKAEVQIRAEPVQGHPLNYEAPSCKVTNTKSCHQEAIFAGPSHPPSARRIRDRNRHPQKVVAFKDQLLCQKHPPPVPRRDPVPHLNPTCRHQAGQGPPAAITTAEGSVFRDLSLLFRQKMLLQDFHGGKFPTPK</sequence>
<dbReference type="GeneID" id="106729120"/>